<feature type="transmembrane region" description="Helical" evidence="1">
    <location>
        <begin position="48"/>
        <end position="68"/>
    </location>
</feature>
<proteinExistence type="predicted"/>
<sequence length="192" mass="21455">MLRCLEYWNISWWVAQLSQAFTWGSVVGLSIAFLPFCNLYFMKAPHSLGWTAFLGATVFEIGSIFGILEAWNRDDTASFGSNLKKALSSNSGETTRGLIQPQEKLQSVSANQSPADKESESQKRWKWISVDPKYFHEVGFLASFFQLLVASIFWISGFPAIPTIQDSLQNSTGLDDGIFWTPQVIGGRLLDS</sequence>
<dbReference type="AlphaFoldDB" id="A0A9P5NRN6"/>
<evidence type="ECO:0000313" key="3">
    <source>
        <dbReference type="Proteomes" id="UP000724874"/>
    </source>
</evidence>
<name>A0A9P5NRN6_GYMJU</name>
<organism evidence="2 3">
    <name type="scientific">Gymnopilus junonius</name>
    <name type="common">Spectacular rustgill mushroom</name>
    <name type="synonym">Gymnopilus spectabilis subsp. junonius</name>
    <dbReference type="NCBI Taxonomy" id="109634"/>
    <lineage>
        <taxon>Eukaryota</taxon>
        <taxon>Fungi</taxon>
        <taxon>Dikarya</taxon>
        <taxon>Basidiomycota</taxon>
        <taxon>Agaricomycotina</taxon>
        <taxon>Agaricomycetes</taxon>
        <taxon>Agaricomycetidae</taxon>
        <taxon>Agaricales</taxon>
        <taxon>Agaricineae</taxon>
        <taxon>Hymenogastraceae</taxon>
        <taxon>Gymnopilus</taxon>
    </lineage>
</organism>
<keyword evidence="1" id="KW-0812">Transmembrane</keyword>
<evidence type="ECO:0000313" key="2">
    <source>
        <dbReference type="EMBL" id="KAF8906737.1"/>
    </source>
</evidence>
<evidence type="ECO:0000256" key="1">
    <source>
        <dbReference type="SAM" id="Phobius"/>
    </source>
</evidence>
<keyword evidence="3" id="KW-1185">Reference proteome</keyword>
<protein>
    <submittedName>
        <fullName evidence="2">Uncharacterized protein</fullName>
    </submittedName>
</protein>
<feature type="transmembrane region" description="Helical" evidence="1">
    <location>
        <begin position="20"/>
        <end position="41"/>
    </location>
</feature>
<dbReference type="EMBL" id="JADNYJ010000017">
    <property type="protein sequence ID" value="KAF8906737.1"/>
    <property type="molecule type" value="Genomic_DNA"/>
</dbReference>
<keyword evidence="1" id="KW-1133">Transmembrane helix</keyword>
<gene>
    <name evidence="2" type="ORF">CPB84DRAFT_361120</name>
</gene>
<dbReference type="OrthoDB" id="2603at2759"/>
<comment type="caution">
    <text evidence="2">The sequence shown here is derived from an EMBL/GenBank/DDBJ whole genome shotgun (WGS) entry which is preliminary data.</text>
</comment>
<feature type="transmembrane region" description="Helical" evidence="1">
    <location>
        <begin position="134"/>
        <end position="155"/>
    </location>
</feature>
<keyword evidence="1" id="KW-0472">Membrane</keyword>
<dbReference type="Proteomes" id="UP000724874">
    <property type="component" value="Unassembled WGS sequence"/>
</dbReference>
<accession>A0A9P5NRN6</accession>
<reference evidence="2" key="1">
    <citation type="submission" date="2020-11" db="EMBL/GenBank/DDBJ databases">
        <authorList>
            <consortium name="DOE Joint Genome Institute"/>
            <person name="Ahrendt S."/>
            <person name="Riley R."/>
            <person name="Andreopoulos W."/>
            <person name="LaButti K."/>
            <person name="Pangilinan J."/>
            <person name="Ruiz-duenas F.J."/>
            <person name="Barrasa J.M."/>
            <person name="Sanchez-Garcia M."/>
            <person name="Camarero S."/>
            <person name="Miyauchi S."/>
            <person name="Serrano A."/>
            <person name="Linde D."/>
            <person name="Babiker R."/>
            <person name="Drula E."/>
            <person name="Ayuso-Fernandez I."/>
            <person name="Pacheco R."/>
            <person name="Padilla G."/>
            <person name="Ferreira P."/>
            <person name="Barriuso J."/>
            <person name="Kellner H."/>
            <person name="Castanera R."/>
            <person name="Alfaro M."/>
            <person name="Ramirez L."/>
            <person name="Pisabarro A.G."/>
            <person name="Kuo A."/>
            <person name="Tritt A."/>
            <person name="Lipzen A."/>
            <person name="He G."/>
            <person name="Yan M."/>
            <person name="Ng V."/>
            <person name="Cullen D."/>
            <person name="Martin F."/>
            <person name="Rosso M.-N."/>
            <person name="Henrissat B."/>
            <person name="Hibbett D."/>
            <person name="Martinez A.T."/>
            <person name="Grigoriev I.V."/>
        </authorList>
    </citation>
    <scope>NUCLEOTIDE SEQUENCE</scope>
    <source>
        <strain evidence="2">AH 44721</strain>
    </source>
</reference>